<dbReference type="InterPro" id="IPR009057">
    <property type="entry name" value="Homeodomain-like_sf"/>
</dbReference>
<proteinExistence type="predicted"/>
<organism evidence="1 2">
    <name type="scientific">Abyssobacteria bacterium (strain SURF_5)</name>
    <dbReference type="NCBI Taxonomy" id="2093360"/>
    <lineage>
        <taxon>Bacteria</taxon>
        <taxon>Pseudomonadati</taxon>
        <taxon>Candidatus Hydrogenedentota</taxon>
        <taxon>Candidatus Abyssobacteria</taxon>
    </lineage>
</organism>
<dbReference type="PANTHER" id="PTHR33609">
    <property type="entry name" value="LOW CALCIUM RESPONSE LOCUS PROTEIN S"/>
    <property type="match status" value="1"/>
</dbReference>
<protein>
    <submittedName>
        <fullName evidence="1">Transposase</fullName>
    </submittedName>
</protein>
<accession>A0A3A4PF79</accession>
<dbReference type="GO" id="GO:0003677">
    <property type="term" value="F:DNA binding"/>
    <property type="evidence" value="ECO:0007669"/>
    <property type="project" value="InterPro"/>
</dbReference>
<dbReference type="GO" id="GO:0006313">
    <property type="term" value="P:DNA transposition"/>
    <property type="evidence" value="ECO:0007669"/>
    <property type="project" value="InterPro"/>
</dbReference>
<dbReference type="Proteomes" id="UP000265882">
    <property type="component" value="Unassembled WGS sequence"/>
</dbReference>
<reference evidence="1 2" key="1">
    <citation type="journal article" date="2017" name="ISME J.">
        <title>Energy and carbon metabolisms in a deep terrestrial subsurface fluid microbial community.</title>
        <authorList>
            <person name="Momper L."/>
            <person name="Jungbluth S.P."/>
            <person name="Lee M.D."/>
            <person name="Amend J.P."/>
        </authorList>
    </citation>
    <scope>NUCLEOTIDE SEQUENCE [LARGE SCALE GENOMIC DNA]</scope>
    <source>
        <strain evidence="1">SURF_5</strain>
    </source>
</reference>
<dbReference type="AlphaFoldDB" id="A0A3A4PF79"/>
<evidence type="ECO:0000313" key="1">
    <source>
        <dbReference type="EMBL" id="RJP26701.1"/>
    </source>
</evidence>
<dbReference type="PANTHER" id="PTHR33609:SF1">
    <property type="entry name" value="TRANSPOSASE"/>
    <property type="match status" value="1"/>
</dbReference>
<dbReference type="EMBL" id="QZKU01000004">
    <property type="protein sequence ID" value="RJP26701.1"/>
    <property type="molecule type" value="Genomic_DNA"/>
</dbReference>
<name>A0A3A4PF79_ABYX5</name>
<dbReference type="SUPFAM" id="SSF46689">
    <property type="entry name" value="Homeodomain-like"/>
    <property type="match status" value="1"/>
</dbReference>
<gene>
    <name evidence="1" type="ORF">C4520_00205</name>
</gene>
<sequence length="85" mass="10125">MKRYTEEQIIRMLKEAEATSISETSRKHGVSEWSLYRWRKMYGDMDIPDAKRLKVLEKENARLKRIVAQQAVDIDALKEVLSKKW</sequence>
<dbReference type="Pfam" id="PF01527">
    <property type="entry name" value="HTH_Tnp_1"/>
    <property type="match status" value="1"/>
</dbReference>
<comment type="caution">
    <text evidence="1">The sequence shown here is derived from an EMBL/GenBank/DDBJ whole genome shotgun (WGS) entry which is preliminary data.</text>
</comment>
<evidence type="ECO:0000313" key="2">
    <source>
        <dbReference type="Proteomes" id="UP000265882"/>
    </source>
</evidence>
<dbReference type="InterPro" id="IPR052546">
    <property type="entry name" value="Transposase_8_domain"/>
</dbReference>
<dbReference type="GO" id="GO:0004803">
    <property type="term" value="F:transposase activity"/>
    <property type="evidence" value="ECO:0007669"/>
    <property type="project" value="InterPro"/>
</dbReference>
<dbReference type="InterPro" id="IPR002514">
    <property type="entry name" value="Transposase_8"/>
</dbReference>